<evidence type="ECO:0000313" key="3">
    <source>
        <dbReference type="Proteomes" id="UP000184731"/>
    </source>
</evidence>
<proteinExistence type="predicted"/>
<name>A0A1L4CX73_9BACT</name>
<dbReference type="EMBL" id="CP017834">
    <property type="protein sequence ID" value="APJ02539.1"/>
    <property type="molecule type" value="Genomic_DNA"/>
</dbReference>
<sequence>MDFKFYQSNIEYGIINFIFLIVAFLIVKVKINKWVGYRTCKSMSSLSNWRILNKKLAKYIAITQIISLFLNFILFLLKYININLGKEIFLLLDILLLIYFVFSIFFSFALTTLQEDKL</sequence>
<keyword evidence="1" id="KW-0472">Membrane</keyword>
<keyword evidence="1" id="KW-0812">Transmembrane</keyword>
<reference evidence="2 3" key="1">
    <citation type="submission" date="2016-10" db="EMBL/GenBank/DDBJ databases">
        <title>Silvanigrella aquatica sp. nov., isolated from a freshwater lake located in the Black Forest, Germany, description of Silvanigrellaceae fam. nov., Silvanigrellales ord. nov., reclassification of the order Bdellovibrionales in the class Oligoflexia, reclassification of the families Bacteriovoracaceae and Halobacteriovoraceae in the new order Bacteriovoracales ord. nov., and reclassification of the family Pseudobacteriovoracaceae in the order Oligoflexiales.</title>
        <authorList>
            <person name="Hahn M.W."/>
            <person name="Schmidt J."/>
            <person name="Koll U."/>
            <person name="Rohde M."/>
            <person name="Verbag S."/>
            <person name="Pitt A."/>
            <person name="Nakai R."/>
            <person name="Naganuma T."/>
            <person name="Lang E."/>
        </authorList>
    </citation>
    <scope>NUCLEOTIDE SEQUENCE [LARGE SCALE GENOMIC DNA]</scope>
    <source>
        <strain evidence="2 3">MWH-Nonnen-W8red</strain>
    </source>
</reference>
<dbReference type="KEGG" id="saqi:AXG55_00750"/>
<keyword evidence="3" id="KW-1185">Reference proteome</keyword>
<dbReference type="Proteomes" id="UP000184731">
    <property type="component" value="Chromosome"/>
</dbReference>
<protein>
    <submittedName>
        <fullName evidence="2">Uncharacterized protein</fullName>
    </submittedName>
</protein>
<feature type="transmembrane region" description="Helical" evidence="1">
    <location>
        <begin position="12"/>
        <end position="35"/>
    </location>
</feature>
<dbReference type="Pfam" id="PF13630">
    <property type="entry name" value="SdpI"/>
    <property type="match status" value="1"/>
</dbReference>
<keyword evidence="1" id="KW-1133">Transmembrane helix</keyword>
<feature type="transmembrane region" description="Helical" evidence="1">
    <location>
        <begin position="88"/>
        <end position="113"/>
    </location>
</feature>
<evidence type="ECO:0000313" key="2">
    <source>
        <dbReference type="EMBL" id="APJ02539.1"/>
    </source>
</evidence>
<dbReference type="InterPro" id="IPR025962">
    <property type="entry name" value="SdpI/YhfL"/>
</dbReference>
<organism evidence="2 3">
    <name type="scientific">Silvanigrella aquatica</name>
    <dbReference type="NCBI Taxonomy" id="1915309"/>
    <lineage>
        <taxon>Bacteria</taxon>
        <taxon>Pseudomonadati</taxon>
        <taxon>Bdellovibrionota</taxon>
        <taxon>Oligoflexia</taxon>
        <taxon>Silvanigrellales</taxon>
        <taxon>Silvanigrellaceae</taxon>
        <taxon>Silvanigrella</taxon>
    </lineage>
</organism>
<dbReference type="RefSeq" id="WP_148696247.1">
    <property type="nucleotide sequence ID" value="NZ_CP017834.1"/>
</dbReference>
<gene>
    <name evidence="2" type="ORF">AXG55_00750</name>
</gene>
<dbReference type="AlphaFoldDB" id="A0A1L4CX73"/>
<accession>A0A1L4CX73</accession>
<dbReference type="OrthoDB" id="3173919at2"/>
<feature type="transmembrane region" description="Helical" evidence="1">
    <location>
        <begin position="56"/>
        <end position="76"/>
    </location>
</feature>
<evidence type="ECO:0000256" key="1">
    <source>
        <dbReference type="SAM" id="Phobius"/>
    </source>
</evidence>